<proteinExistence type="predicted"/>
<dbReference type="AlphaFoldDB" id="A0A699VQD7"/>
<name>A0A699VQD7_TANCI</name>
<dbReference type="EMBL" id="BKCJ011485376">
    <property type="protein sequence ID" value="GFD37407.1"/>
    <property type="molecule type" value="Genomic_DNA"/>
</dbReference>
<feature type="non-terminal residue" evidence="1">
    <location>
        <position position="1"/>
    </location>
</feature>
<comment type="caution">
    <text evidence="1">The sequence shown here is derived from an EMBL/GenBank/DDBJ whole genome shotgun (WGS) entry which is preliminary data.</text>
</comment>
<gene>
    <name evidence="1" type="ORF">Tci_909376</name>
</gene>
<sequence>RVPFGVIAIQRLFDPDQVEFFESAAHALRGWPIPLLVGVDHQGKVIPQVLANGRDAVQVNGTVGLTDLELDPTDALLPGHVGVVHQLFQRCVQEATRGVVTAHGIAVRAQETGQRQVGAFGLEVPERHVKRANRLGRQTAAANGGACPAQLGPQLGDVAGIL</sequence>
<reference evidence="1" key="1">
    <citation type="journal article" date="2019" name="Sci. Rep.">
        <title>Draft genome of Tanacetum cinerariifolium, the natural source of mosquito coil.</title>
        <authorList>
            <person name="Yamashiro T."/>
            <person name="Shiraishi A."/>
            <person name="Satake H."/>
            <person name="Nakayama K."/>
        </authorList>
    </citation>
    <scope>NUCLEOTIDE SEQUENCE</scope>
</reference>
<accession>A0A699VQD7</accession>
<protein>
    <submittedName>
        <fullName evidence="1">Uncharacterized protein</fullName>
    </submittedName>
</protein>
<organism evidence="1">
    <name type="scientific">Tanacetum cinerariifolium</name>
    <name type="common">Dalmatian daisy</name>
    <name type="synonym">Chrysanthemum cinerariifolium</name>
    <dbReference type="NCBI Taxonomy" id="118510"/>
    <lineage>
        <taxon>Eukaryota</taxon>
        <taxon>Viridiplantae</taxon>
        <taxon>Streptophyta</taxon>
        <taxon>Embryophyta</taxon>
        <taxon>Tracheophyta</taxon>
        <taxon>Spermatophyta</taxon>
        <taxon>Magnoliopsida</taxon>
        <taxon>eudicotyledons</taxon>
        <taxon>Gunneridae</taxon>
        <taxon>Pentapetalae</taxon>
        <taxon>asterids</taxon>
        <taxon>campanulids</taxon>
        <taxon>Asterales</taxon>
        <taxon>Asteraceae</taxon>
        <taxon>Asteroideae</taxon>
        <taxon>Anthemideae</taxon>
        <taxon>Anthemidinae</taxon>
        <taxon>Tanacetum</taxon>
    </lineage>
</organism>
<feature type="non-terminal residue" evidence="1">
    <location>
        <position position="162"/>
    </location>
</feature>
<evidence type="ECO:0000313" key="1">
    <source>
        <dbReference type="EMBL" id="GFD37407.1"/>
    </source>
</evidence>